<evidence type="ECO:0000313" key="2">
    <source>
        <dbReference type="EMBL" id="TKD51212.1"/>
    </source>
</evidence>
<sequence length="205" mass="22533">MRVVGRLKVSRRGFAAGLTGTLTALLPRNASVAAEGDGATLRDDRFLRDATLRGLARAGERGDPVLAEQAEAAIETLARTDPEAALLVRIYRRFEQDSPVFQPRHPASGPEFATALSVLHDAIADCREIGFAYTALDGVTSTRRVLPLVLVQPRQGIKLIAWCELRSDFRQFFVRSIANLRVEPVRFVGNRLGLLARLAEQEPFA</sequence>
<protein>
    <submittedName>
        <fullName evidence="2">WYL domain-containing protein</fullName>
    </submittedName>
</protein>
<accession>A0A4U1L3E8</accession>
<feature type="domain" description="WYL" evidence="1">
    <location>
        <begin position="115"/>
        <end position="182"/>
    </location>
</feature>
<reference evidence="2 3" key="1">
    <citation type="submission" date="2019-04" db="EMBL/GenBank/DDBJ databases">
        <authorList>
            <person name="Yang Y."/>
            <person name="Wei D."/>
        </authorList>
    </citation>
    <scope>NUCLEOTIDE SEQUENCE [LARGE SCALE GENOMIC DNA]</scope>
    <source>
        <strain evidence="2 3">L-1-4w-11</strain>
    </source>
</reference>
<dbReference type="Proteomes" id="UP000309138">
    <property type="component" value="Unassembled WGS sequence"/>
</dbReference>
<keyword evidence="3" id="KW-1185">Reference proteome</keyword>
<dbReference type="AlphaFoldDB" id="A0A4U1L3E8"/>
<evidence type="ECO:0000313" key="3">
    <source>
        <dbReference type="Proteomes" id="UP000309138"/>
    </source>
</evidence>
<organism evidence="2 3">
    <name type="scientific">Sphingomonas baiyangensis</name>
    <dbReference type="NCBI Taxonomy" id="2572576"/>
    <lineage>
        <taxon>Bacteria</taxon>
        <taxon>Pseudomonadati</taxon>
        <taxon>Pseudomonadota</taxon>
        <taxon>Alphaproteobacteria</taxon>
        <taxon>Sphingomonadales</taxon>
        <taxon>Sphingomonadaceae</taxon>
        <taxon>Sphingomonas</taxon>
    </lineage>
</organism>
<gene>
    <name evidence="2" type="ORF">FBR43_10935</name>
</gene>
<dbReference type="InterPro" id="IPR026881">
    <property type="entry name" value="WYL_dom"/>
</dbReference>
<comment type="caution">
    <text evidence="2">The sequence shown here is derived from an EMBL/GenBank/DDBJ whole genome shotgun (WGS) entry which is preliminary data.</text>
</comment>
<dbReference type="Pfam" id="PF13280">
    <property type="entry name" value="WYL"/>
    <property type="match status" value="1"/>
</dbReference>
<dbReference type="RefSeq" id="WP_136943159.1">
    <property type="nucleotide sequence ID" value="NZ_SWKR01000002.1"/>
</dbReference>
<dbReference type="EMBL" id="SWKR01000002">
    <property type="protein sequence ID" value="TKD51212.1"/>
    <property type="molecule type" value="Genomic_DNA"/>
</dbReference>
<evidence type="ECO:0000259" key="1">
    <source>
        <dbReference type="Pfam" id="PF13280"/>
    </source>
</evidence>
<proteinExistence type="predicted"/>
<dbReference type="PROSITE" id="PS52050">
    <property type="entry name" value="WYL"/>
    <property type="match status" value="1"/>
</dbReference>
<name>A0A4U1L3E8_9SPHN</name>
<dbReference type="OrthoDB" id="9807255at2"/>